<organism evidence="1 2">
    <name type="scientific">Aspergillus keveii</name>
    <dbReference type="NCBI Taxonomy" id="714993"/>
    <lineage>
        <taxon>Eukaryota</taxon>
        <taxon>Fungi</taxon>
        <taxon>Dikarya</taxon>
        <taxon>Ascomycota</taxon>
        <taxon>Pezizomycotina</taxon>
        <taxon>Eurotiomycetes</taxon>
        <taxon>Eurotiomycetidae</taxon>
        <taxon>Eurotiales</taxon>
        <taxon>Aspergillaceae</taxon>
        <taxon>Aspergillus</taxon>
        <taxon>Aspergillus subgen. Nidulantes</taxon>
    </lineage>
</organism>
<evidence type="ECO:0000313" key="2">
    <source>
        <dbReference type="Proteomes" id="UP001610563"/>
    </source>
</evidence>
<reference evidence="1 2" key="1">
    <citation type="submission" date="2024-07" db="EMBL/GenBank/DDBJ databases">
        <title>Section-level genome sequencing and comparative genomics of Aspergillus sections Usti and Cavernicolus.</title>
        <authorList>
            <consortium name="Lawrence Berkeley National Laboratory"/>
            <person name="Nybo J.L."/>
            <person name="Vesth T.C."/>
            <person name="Theobald S."/>
            <person name="Frisvad J.C."/>
            <person name="Larsen T.O."/>
            <person name="Kjaerboelling I."/>
            <person name="Rothschild-Mancinelli K."/>
            <person name="Lyhne E.K."/>
            <person name="Kogle M.E."/>
            <person name="Barry K."/>
            <person name="Clum A."/>
            <person name="Na H."/>
            <person name="Ledsgaard L."/>
            <person name="Lin J."/>
            <person name="Lipzen A."/>
            <person name="Kuo A."/>
            <person name="Riley R."/>
            <person name="Mondo S."/>
            <person name="Labutti K."/>
            <person name="Haridas S."/>
            <person name="Pangalinan J."/>
            <person name="Salamov A.A."/>
            <person name="Simmons B.A."/>
            <person name="Magnuson J.K."/>
            <person name="Chen J."/>
            <person name="Drula E."/>
            <person name="Henrissat B."/>
            <person name="Wiebenga A."/>
            <person name="Lubbers R.J."/>
            <person name="Gomes A.C."/>
            <person name="Makela M.R."/>
            <person name="Stajich J."/>
            <person name="Grigoriev I.V."/>
            <person name="Mortensen U.H."/>
            <person name="De Vries R.P."/>
            <person name="Baker S.E."/>
            <person name="Andersen M.R."/>
        </authorList>
    </citation>
    <scope>NUCLEOTIDE SEQUENCE [LARGE SCALE GENOMIC DNA]</scope>
    <source>
        <strain evidence="1 2">CBS 209.92</strain>
    </source>
</reference>
<comment type="caution">
    <text evidence="1">The sequence shown here is derived from an EMBL/GenBank/DDBJ whole genome shotgun (WGS) entry which is preliminary data.</text>
</comment>
<sequence>MILFPHIYLFEFIDQSRSPEWYRVYAQSMLVGLWHFSIPKINTRTSAAAAAETILANFSDLSSFTFVELCAGAGGPTTYIEPRVNSHLTHQGKQPTQFILTDLYPVVDQWEAIAKRQENISYVEKPLDAVKCRRIAARGRKECRMLNASFHHLDDETAVAVLGAAIREADAFL</sequence>
<protein>
    <submittedName>
        <fullName evidence="1">Uncharacterized protein</fullName>
    </submittedName>
</protein>
<dbReference type="Proteomes" id="UP001610563">
    <property type="component" value="Unassembled WGS sequence"/>
</dbReference>
<name>A0ABR4G684_9EURO</name>
<accession>A0ABR4G684</accession>
<gene>
    <name evidence="1" type="ORF">BJX66DRAFT_337834</name>
</gene>
<keyword evidence="2" id="KW-1185">Reference proteome</keyword>
<evidence type="ECO:0000313" key="1">
    <source>
        <dbReference type="EMBL" id="KAL2794517.1"/>
    </source>
</evidence>
<proteinExistence type="predicted"/>
<dbReference type="EMBL" id="JBFTWV010000044">
    <property type="protein sequence ID" value="KAL2794517.1"/>
    <property type="molecule type" value="Genomic_DNA"/>
</dbReference>